<evidence type="ECO:0008006" key="4">
    <source>
        <dbReference type="Google" id="ProtNLM"/>
    </source>
</evidence>
<gene>
    <name evidence="2" type="ORF">UXQ13_10740</name>
</gene>
<organism evidence="2 3">
    <name type="scientific">Klenkia terrae</name>
    <dbReference type="NCBI Taxonomy" id="1052259"/>
    <lineage>
        <taxon>Bacteria</taxon>
        <taxon>Bacillati</taxon>
        <taxon>Actinomycetota</taxon>
        <taxon>Actinomycetes</taxon>
        <taxon>Geodermatophilales</taxon>
        <taxon>Geodermatophilaceae</taxon>
        <taxon>Klenkia</taxon>
    </lineage>
</organism>
<keyword evidence="1" id="KW-0472">Membrane</keyword>
<reference evidence="2 3" key="1">
    <citation type="submission" date="2024-03" db="EMBL/GenBank/DDBJ databases">
        <title>Draft genome sequence of Klenkia terrae.</title>
        <authorList>
            <person name="Duangmal K."/>
            <person name="Chantavorakit T."/>
        </authorList>
    </citation>
    <scope>NUCLEOTIDE SEQUENCE [LARGE SCALE GENOMIC DNA]</scope>
    <source>
        <strain evidence="2 3">JCM 17786</strain>
    </source>
</reference>
<protein>
    <recommendedName>
        <fullName evidence="4">PH domain-containing protein</fullName>
    </recommendedName>
</protein>
<evidence type="ECO:0000256" key="1">
    <source>
        <dbReference type="SAM" id="Phobius"/>
    </source>
</evidence>
<dbReference type="Proteomes" id="UP001373496">
    <property type="component" value="Unassembled WGS sequence"/>
</dbReference>
<dbReference type="RefSeq" id="WP_336392269.1">
    <property type="nucleotide sequence ID" value="NZ_JBAPLV010000010.1"/>
</dbReference>
<dbReference type="EMBL" id="JBAPLV010000010">
    <property type="protein sequence ID" value="MEI4278942.1"/>
    <property type="molecule type" value="Genomic_DNA"/>
</dbReference>
<name>A0ABU8E5M8_9ACTN</name>
<keyword evidence="1" id="KW-0812">Transmembrane</keyword>
<evidence type="ECO:0000313" key="2">
    <source>
        <dbReference type="EMBL" id="MEI4278942.1"/>
    </source>
</evidence>
<keyword evidence="3" id="KW-1185">Reference proteome</keyword>
<accession>A0ABU8E5M8</accession>
<evidence type="ECO:0000313" key="3">
    <source>
        <dbReference type="Proteomes" id="UP001373496"/>
    </source>
</evidence>
<proteinExistence type="predicted"/>
<sequence length="198" mass="21486">MARRTRRPNDEPPAVRAARDRERHISQVTSYGFFARRGPKRSVTVVPAPLRYWQYVAVSPGIALATVAAVVVWLLALGLISGWPAAQDEVPLAVGLGAAVLVLATSRFTISDFAVSNDIAGLRQTSSFGVVPLVLVEDVVVGRAPADWPRAKRRGGWWPGRTRVVVRHLAADGVADRAFAIWVRDHEAVADALDRPLA</sequence>
<keyword evidence="1" id="KW-1133">Transmembrane helix</keyword>
<feature type="transmembrane region" description="Helical" evidence="1">
    <location>
        <begin position="61"/>
        <end position="84"/>
    </location>
</feature>
<comment type="caution">
    <text evidence="2">The sequence shown here is derived from an EMBL/GenBank/DDBJ whole genome shotgun (WGS) entry which is preliminary data.</text>
</comment>
<feature type="transmembrane region" description="Helical" evidence="1">
    <location>
        <begin position="90"/>
        <end position="110"/>
    </location>
</feature>